<evidence type="ECO:0000259" key="2">
    <source>
        <dbReference type="PROSITE" id="PS51272"/>
    </source>
</evidence>
<dbReference type="Proteomes" id="UP000001753">
    <property type="component" value="Chromosome"/>
</dbReference>
<evidence type="ECO:0000256" key="1">
    <source>
        <dbReference type="ARBA" id="ARBA00022729"/>
    </source>
</evidence>
<evidence type="ECO:0000313" key="9">
    <source>
        <dbReference type="Proteomes" id="UP000596196"/>
    </source>
</evidence>
<evidence type="ECO:0000313" key="4">
    <source>
        <dbReference type="EMBL" id="OOR03695.1"/>
    </source>
</evidence>
<proteinExistence type="predicted"/>
<keyword evidence="9" id="KW-1185">Reference proteome</keyword>
<dbReference type="Proteomes" id="UP000596196">
    <property type="component" value="Chromosome"/>
</dbReference>
<evidence type="ECO:0000313" key="3">
    <source>
        <dbReference type="EMBL" id="EEL72047.1"/>
    </source>
</evidence>
<accession>C2XQL2</accession>
<reference evidence="5 8" key="2">
    <citation type="submission" date="2016-12" db="EMBL/GenBank/DDBJ databases">
        <title>Genome Sequences of Twelve Sporeforming Bacillus Species Isolated from Foods.</title>
        <authorList>
            <person name="De Jong A."/>
            <person name="Holsappel S."/>
            <person name="Kuipers O.P."/>
        </authorList>
    </citation>
    <scope>NUCLEOTIDE SEQUENCE [LARGE SCALE GENOMIC DNA]</scope>
    <source>
        <strain evidence="5 8">S3E15</strain>
    </source>
</reference>
<dbReference type="InterPro" id="IPR001119">
    <property type="entry name" value="SLH_dom"/>
</dbReference>
<name>A0A1S9T115_BACMY</name>
<dbReference type="EMBL" id="MUAI01000036">
    <property type="protein sequence ID" value="OOR03695.1"/>
    <property type="molecule type" value="Genomic_DNA"/>
</dbReference>
<dbReference type="EMBL" id="CP065877">
    <property type="protein sequence ID" value="QQA17060.1"/>
    <property type="molecule type" value="Genomic_DNA"/>
</dbReference>
<feature type="domain" description="SLH" evidence="2">
    <location>
        <begin position="107"/>
        <end position="163"/>
    </location>
</feature>
<protein>
    <submittedName>
        <fullName evidence="6">S-layer homology domain-containing protein</fullName>
    </submittedName>
    <submittedName>
        <fullName evidence="4">S-layer protein</fullName>
    </submittedName>
</protein>
<reference evidence="4 7" key="3">
    <citation type="submission" date="2017-01" db="EMBL/GenBank/DDBJ databases">
        <title>Bacillus cereus isolates.</title>
        <authorList>
            <person name="Beno S.M."/>
        </authorList>
    </citation>
    <scope>NUCLEOTIDE SEQUENCE [LARGE SCALE GENOMIC DNA]</scope>
    <source>
        <strain evidence="4 7">FSL W7-1108</strain>
    </source>
</reference>
<evidence type="ECO:0000313" key="7">
    <source>
        <dbReference type="Proteomes" id="UP000190696"/>
    </source>
</evidence>
<dbReference type="Pfam" id="PF00395">
    <property type="entry name" value="SLH"/>
    <property type="match status" value="3"/>
</dbReference>
<organism evidence="4 7">
    <name type="scientific">Bacillus mycoides</name>
    <dbReference type="NCBI Taxonomy" id="1405"/>
    <lineage>
        <taxon>Bacteria</taxon>
        <taxon>Bacillati</taxon>
        <taxon>Bacillota</taxon>
        <taxon>Bacilli</taxon>
        <taxon>Bacillales</taxon>
        <taxon>Bacillaceae</taxon>
        <taxon>Bacillus</taxon>
        <taxon>Bacillus cereus group</taxon>
    </lineage>
</organism>
<reference evidence="3" key="1">
    <citation type="journal article" date="2012" name="Genome Res.">
        <title>Genomic characterization of the Bacillus cereus sensu lato species: Backdrop to the evolution of Bacillus anthracis.</title>
        <authorList>
            <person name="Zwick M.E."/>
            <person name="Joseph S.J."/>
            <person name="Didelot X."/>
            <person name="Chen P.E."/>
            <person name="Bishop-Lilly K.A."/>
            <person name="Stewart A.C."/>
            <person name="Willner K."/>
            <person name="Nolan N."/>
            <person name="Lentz S."/>
            <person name="Thomason M.K."/>
            <person name="Sozhamannan S."/>
            <person name="Mateczun A.J."/>
            <person name="Du L."/>
            <person name="Read T.D."/>
        </authorList>
    </citation>
    <scope>NUCLEOTIDE SEQUENCE [LARGE SCALE GENOMIC DNA]</scope>
    <source>
        <strain evidence="3">AH603</strain>
    </source>
</reference>
<dbReference type="EMBL" id="MRWU01000010">
    <property type="protein sequence ID" value="OSX91701.1"/>
    <property type="molecule type" value="Genomic_DNA"/>
</dbReference>
<keyword evidence="1" id="KW-0732">Signal</keyword>
<accession>C2PSL0</accession>
<dbReference type="HOGENOM" id="CLU_079561_1_0_9"/>
<dbReference type="Proteomes" id="UP000190696">
    <property type="component" value="Unassembled WGS sequence"/>
</dbReference>
<evidence type="ECO:0000313" key="5">
    <source>
        <dbReference type="EMBL" id="OSX91701.1"/>
    </source>
</evidence>
<evidence type="ECO:0000313" key="8">
    <source>
        <dbReference type="Proteomes" id="UP000194131"/>
    </source>
</evidence>
<dbReference type="AlphaFoldDB" id="A0A1S9T115"/>
<gene>
    <name evidence="3" type="ORF">bcere0026_9690</name>
    <name evidence="4" type="ORF">BW900_25580</name>
    <name evidence="6" type="ORF">I6G81_06245</name>
    <name evidence="5" type="ORF">S3E15_00892</name>
</gene>
<dbReference type="PANTHER" id="PTHR43308:SF1">
    <property type="entry name" value="OUTER MEMBRANE PROTEIN ALPHA"/>
    <property type="match status" value="1"/>
</dbReference>
<dbReference type="RefSeq" id="WP_002011235.1">
    <property type="nucleotide sequence ID" value="NZ_CM000719.1"/>
</dbReference>
<reference evidence="6 9" key="4">
    <citation type="submission" date="2020-12" db="EMBL/GenBank/DDBJ databases">
        <title>FDA dAtabase for Regulatory Grade micrObial Sequences (FDA-ARGOS): Supporting development and validation of Infectious Disease Dx tests.</title>
        <authorList>
            <person name="Nelson B."/>
            <person name="Plummer A."/>
            <person name="Tallon L."/>
            <person name="Sadzewicz L."/>
            <person name="Zhao X."/>
            <person name="Boylan J."/>
            <person name="Ott S."/>
            <person name="Bowen H."/>
            <person name="Vavikolanu K."/>
            <person name="Mehta A."/>
            <person name="Aluvathingal J."/>
            <person name="Nadendla S."/>
            <person name="Myers T."/>
            <person name="Yan Y."/>
            <person name="Sichtig H."/>
        </authorList>
    </citation>
    <scope>NUCLEOTIDE SEQUENCE [LARGE SCALE GENOMIC DNA]</scope>
    <source>
        <strain evidence="6 9">FDAARGOS_924</strain>
    </source>
</reference>
<dbReference type="EMBL" id="ACMP01000040">
    <property type="protein sequence ID" value="EEL72047.1"/>
    <property type="molecule type" value="Genomic_DNA"/>
</dbReference>
<accession>A0A1X6PTE5</accession>
<dbReference type="PROSITE" id="PS51272">
    <property type="entry name" value="SLH"/>
    <property type="match status" value="3"/>
</dbReference>
<dbReference type="InterPro" id="IPR051465">
    <property type="entry name" value="Cell_Envelope_Struct_Comp"/>
</dbReference>
<evidence type="ECO:0000313" key="6">
    <source>
        <dbReference type="EMBL" id="QQA17060.1"/>
    </source>
</evidence>
<dbReference type="PANTHER" id="PTHR43308">
    <property type="entry name" value="OUTER MEMBRANE PROTEIN ALPHA-RELATED"/>
    <property type="match status" value="1"/>
</dbReference>
<dbReference type="Proteomes" id="UP000194131">
    <property type="component" value="Unassembled WGS sequence"/>
</dbReference>
<accession>A0A1S9T115</accession>
<feature type="domain" description="SLH" evidence="2">
    <location>
        <begin position="43"/>
        <end position="106"/>
    </location>
</feature>
<feature type="domain" description="SLH" evidence="2">
    <location>
        <begin position="164"/>
        <end position="225"/>
    </location>
</feature>
<sequence>MREMKKLLKIATSLTLIGGIFVSGNIVSANTDGIQQSPPPPDIMLEFDDLANDHWAYNEIMNLVYHRIMYGYGNGKFGVEDNITREQAAAVLHRALNLKRSPFEENPYGDISGKSTMFPYEILHLTSLGIFKGDENGNFRPKATLTRAELAQILTKAYTLKAKHPHTFTDILENYWARDAISALQSNKVVVGTGDGKFEPEMLVTRGQFAKFLQQAIYNSPGKWE</sequence>